<dbReference type="GO" id="GO:0016020">
    <property type="term" value="C:membrane"/>
    <property type="evidence" value="ECO:0007669"/>
    <property type="project" value="UniProtKB-SubCell"/>
</dbReference>
<evidence type="ECO:0000256" key="9">
    <source>
        <dbReference type="ARBA" id="ARBA00037847"/>
    </source>
</evidence>
<dbReference type="EMBL" id="JARGDH010000003">
    <property type="protein sequence ID" value="KAL0272599.1"/>
    <property type="molecule type" value="Genomic_DNA"/>
</dbReference>
<evidence type="ECO:0000256" key="8">
    <source>
        <dbReference type="ARBA" id="ARBA00023136"/>
    </source>
</evidence>
<comment type="caution">
    <text evidence="12">The sequence shown here is derived from an EMBL/GenBank/DDBJ whole genome shotgun (WGS) entry which is preliminary data.</text>
</comment>
<dbReference type="GO" id="GO:0016757">
    <property type="term" value="F:glycosyltransferase activity"/>
    <property type="evidence" value="ECO:0007669"/>
    <property type="project" value="UniProtKB-KW"/>
</dbReference>
<protein>
    <recommendedName>
        <fullName evidence="11">Fringe-like glycosyltransferase domain-containing protein</fullName>
    </recommendedName>
</protein>
<feature type="chain" id="PRO_5044477017" description="Fringe-like glycosyltransferase domain-containing protein" evidence="10">
    <location>
        <begin position="21"/>
        <end position="464"/>
    </location>
</feature>
<evidence type="ECO:0000256" key="7">
    <source>
        <dbReference type="ARBA" id="ARBA00022989"/>
    </source>
</evidence>
<keyword evidence="4" id="KW-0808">Transferase</keyword>
<comment type="subcellular location">
    <subcellularLocation>
        <location evidence="9">Endomembrane system</location>
        <topology evidence="9">Single-pass membrane protein</topology>
    </subcellularLocation>
    <subcellularLocation>
        <location evidence="1">Membrane</location>
        <topology evidence="1">Single-pass type II membrane protein</topology>
    </subcellularLocation>
</comment>
<evidence type="ECO:0000256" key="4">
    <source>
        <dbReference type="ARBA" id="ARBA00022679"/>
    </source>
</evidence>
<evidence type="ECO:0000256" key="5">
    <source>
        <dbReference type="ARBA" id="ARBA00022692"/>
    </source>
</evidence>
<keyword evidence="8" id="KW-0472">Membrane</keyword>
<keyword evidence="3" id="KW-0328">Glycosyltransferase</keyword>
<evidence type="ECO:0000256" key="10">
    <source>
        <dbReference type="SAM" id="SignalP"/>
    </source>
</evidence>
<keyword evidence="7" id="KW-1133">Transmembrane helix</keyword>
<dbReference type="Pfam" id="PF02434">
    <property type="entry name" value="Fringe"/>
    <property type="match status" value="1"/>
</dbReference>
<evidence type="ECO:0000256" key="3">
    <source>
        <dbReference type="ARBA" id="ARBA00022676"/>
    </source>
</evidence>
<organism evidence="12">
    <name type="scientific">Menopon gallinae</name>
    <name type="common">poultry shaft louse</name>
    <dbReference type="NCBI Taxonomy" id="328185"/>
    <lineage>
        <taxon>Eukaryota</taxon>
        <taxon>Metazoa</taxon>
        <taxon>Ecdysozoa</taxon>
        <taxon>Arthropoda</taxon>
        <taxon>Hexapoda</taxon>
        <taxon>Insecta</taxon>
        <taxon>Pterygota</taxon>
        <taxon>Neoptera</taxon>
        <taxon>Paraneoptera</taxon>
        <taxon>Psocodea</taxon>
        <taxon>Troctomorpha</taxon>
        <taxon>Phthiraptera</taxon>
        <taxon>Amblycera</taxon>
        <taxon>Menoponidae</taxon>
        <taxon>Menopon</taxon>
    </lineage>
</organism>
<feature type="domain" description="Fringe-like glycosyltransferase" evidence="11">
    <location>
        <begin position="232"/>
        <end position="450"/>
    </location>
</feature>
<keyword evidence="10" id="KW-0732">Signal</keyword>
<dbReference type="Gene3D" id="3.90.550.50">
    <property type="match status" value="2"/>
</dbReference>
<keyword evidence="5" id="KW-0812">Transmembrane</keyword>
<dbReference type="AlphaFoldDB" id="A0AAW2HTB4"/>
<dbReference type="EMBL" id="JARGDH010000003">
    <property type="protein sequence ID" value="KAL0272598.1"/>
    <property type="molecule type" value="Genomic_DNA"/>
</dbReference>
<evidence type="ECO:0000256" key="2">
    <source>
        <dbReference type="ARBA" id="ARBA00008661"/>
    </source>
</evidence>
<evidence type="ECO:0000256" key="1">
    <source>
        <dbReference type="ARBA" id="ARBA00004606"/>
    </source>
</evidence>
<dbReference type="EMBL" id="JARGDH010000003">
    <property type="protein sequence ID" value="KAL0272597.1"/>
    <property type="molecule type" value="Genomic_DNA"/>
</dbReference>
<evidence type="ECO:0000313" key="12">
    <source>
        <dbReference type="EMBL" id="KAL0272598.1"/>
    </source>
</evidence>
<feature type="signal peptide" evidence="10">
    <location>
        <begin position="1"/>
        <end position="20"/>
    </location>
</feature>
<dbReference type="FunFam" id="3.90.550.50:FF:000008">
    <property type="entry name" value="Beta-1,3-glucosyltransferase"/>
    <property type="match status" value="1"/>
</dbReference>
<keyword evidence="6" id="KW-0735">Signal-anchor</keyword>
<name>A0AAW2HTB4_9NEOP</name>
<sequence length="464" mass="53397">MRIFILLVFLTFLGFKTSNAIISERTKEIHHKNLVFVILSQADEHHEKNAKMLEYFLKAQTNNNSKVFLTHRDLKHVGDWTVIPLLERLWDMLNGNFTWLIFCTDQTGVDVNNLIDTLQPHTKNETFIGRGLSDAEPTIIHHFTSIPNFQYPLFAAGFGINRNLLERIVNSLDMSKIIKKTDFSIDASHELALFLKNNLDDVVLTDSPRFCLNYAPGCATYVTKMNLCKGIDRKAIFFAVKTCEKFHHSRVPIVQITWGKKCFNIAYFSDVSDLKIPTVEIMIPNVDYGHCRKSEVILEILMRNLVENNTLQWVVLADDDTILSVRRIQKLLGCYNPREPVILGERYGYKVLDNYGYNYITGGGGVVLSREAVMRLSGGNCRCPRETTPDDMFLLGICARKMNIGLVHIPLFHQARPNDYNSDYLKIGNPISFHKHWMTDPVQIYKDWFEEDDAIEDEDIHSEL</sequence>
<evidence type="ECO:0000259" key="11">
    <source>
        <dbReference type="Pfam" id="PF02434"/>
    </source>
</evidence>
<dbReference type="PANTHER" id="PTHR10811">
    <property type="entry name" value="FRINGE-RELATED"/>
    <property type="match status" value="1"/>
</dbReference>
<proteinExistence type="inferred from homology"/>
<gene>
    <name evidence="12" type="ORF">PYX00_005509</name>
</gene>
<dbReference type="InterPro" id="IPR003378">
    <property type="entry name" value="Fringe-like_glycosylTrfase"/>
</dbReference>
<comment type="similarity">
    <text evidence="2">Belongs to the glycosyltransferase 31 family.</text>
</comment>
<reference evidence="12" key="1">
    <citation type="journal article" date="2024" name="Gigascience">
        <title>Chromosome-level genome of the poultry shaft louse Menopon gallinae provides insight into the host-switching and adaptive evolution of parasitic lice.</title>
        <authorList>
            <person name="Xu Y."/>
            <person name="Ma L."/>
            <person name="Liu S."/>
            <person name="Liang Y."/>
            <person name="Liu Q."/>
            <person name="He Z."/>
            <person name="Tian L."/>
            <person name="Duan Y."/>
            <person name="Cai W."/>
            <person name="Li H."/>
            <person name="Song F."/>
        </authorList>
    </citation>
    <scope>NUCLEOTIDE SEQUENCE</scope>
    <source>
        <strain evidence="12">Cailab_2023a</strain>
    </source>
</reference>
<evidence type="ECO:0000256" key="6">
    <source>
        <dbReference type="ARBA" id="ARBA00022968"/>
    </source>
</evidence>
<accession>A0AAW2HTB4</accession>
<dbReference type="GO" id="GO:0012505">
    <property type="term" value="C:endomembrane system"/>
    <property type="evidence" value="ECO:0007669"/>
    <property type="project" value="UniProtKB-SubCell"/>
</dbReference>